<dbReference type="PANTHER" id="PTHR45953:SF1">
    <property type="entry name" value="IDURONATE 2-SULFATASE"/>
    <property type="match status" value="1"/>
</dbReference>
<evidence type="ECO:0000256" key="2">
    <source>
        <dbReference type="ARBA" id="ARBA00022801"/>
    </source>
</evidence>
<keyword evidence="1" id="KW-0479">Metal-binding</keyword>
<organism evidence="4">
    <name type="scientific">marine metagenome</name>
    <dbReference type="NCBI Taxonomy" id="408172"/>
    <lineage>
        <taxon>unclassified sequences</taxon>
        <taxon>metagenomes</taxon>
        <taxon>ecological metagenomes</taxon>
    </lineage>
</organism>
<keyword evidence="2" id="KW-0378">Hydrolase</keyword>
<feature type="domain" description="Sulfatase N-terminal" evidence="3">
    <location>
        <begin position="22"/>
        <end position="118"/>
    </location>
</feature>
<proteinExistence type="predicted"/>
<dbReference type="Pfam" id="PF00884">
    <property type="entry name" value="Sulfatase"/>
    <property type="match status" value="1"/>
</dbReference>
<dbReference type="InterPro" id="IPR017850">
    <property type="entry name" value="Alkaline_phosphatase_core_sf"/>
</dbReference>
<protein>
    <recommendedName>
        <fullName evidence="3">Sulfatase N-terminal domain-containing protein</fullName>
    </recommendedName>
</protein>
<reference evidence="4" key="1">
    <citation type="submission" date="2018-05" db="EMBL/GenBank/DDBJ databases">
        <authorList>
            <person name="Lanie J.A."/>
            <person name="Ng W.-L."/>
            <person name="Kazmierczak K.M."/>
            <person name="Andrzejewski T.M."/>
            <person name="Davidsen T.M."/>
            <person name="Wayne K.J."/>
            <person name="Tettelin H."/>
            <person name="Glass J.I."/>
            <person name="Rusch D."/>
            <person name="Podicherti R."/>
            <person name="Tsui H.-C.T."/>
            <person name="Winkler M.E."/>
        </authorList>
    </citation>
    <scope>NUCLEOTIDE SEQUENCE</scope>
</reference>
<sequence length="126" mass="13836">MKIILTILLLCLTHIGRSESKPNVLFIAIDDLNDWVGCLEGHPQVKTPNIDALSKRGVLFSNAHCQAPICNPSRVSLLTGVLPSTSGIYELNQPHHLSPLLKKAHTLPAHFKANGYQVLGRGKIYH</sequence>
<gene>
    <name evidence="4" type="ORF">METZ01_LOCUS272573</name>
</gene>
<dbReference type="AlphaFoldDB" id="A0A382K6B4"/>
<dbReference type="Gene3D" id="3.40.720.10">
    <property type="entry name" value="Alkaline Phosphatase, subunit A"/>
    <property type="match status" value="1"/>
</dbReference>
<dbReference type="SUPFAM" id="SSF53649">
    <property type="entry name" value="Alkaline phosphatase-like"/>
    <property type="match status" value="1"/>
</dbReference>
<dbReference type="EMBL" id="UINC01078543">
    <property type="protein sequence ID" value="SVC19719.1"/>
    <property type="molecule type" value="Genomic_DNA"/>
</dbReference>
<feature type="non-terminal residue" evidence="4">
    <location>
        <position position="126"/>
    </location>
</feature>
<evidence type="ECO:0000259" key="3">
    <source>
        <dbReference type="Pfam" id="PF00884"/>
    </source>
</evidence>
<accession>A0A382K6B4</accession>
<dbReference type="GO" id="GO:0005737">
    <property type="term" value="C:cytoplasm"/>
    <property type="evidence" value="ECO:0007669"/>
    <property type="project" value="TreeGrafter"/>
</dbReference>
<dbReference type="InterPro" id="IPR000917">
    <property type="entry name" value="Sulfatase_N"/>
</dbReference>
<dbReference type="GO" id="GO:0008484">
    <property type="term" value="F:sulfuric ester hydrolase activity"/>
    <property type="evidence" value="ECO:0007669"/>
    <property type="project" value="TreeGrafter"/>
</dbReference>
<name>A0A382K6B4_9ZZZZ</name>
<dbReference type="GO" id="GO:0046872">
    <property type="term" value="F:metal ion binding"/>
    <property type="evidence" value="ECO:0007669"/>
    <property type="project" value="UniProtKB-KW"/>
</dbReference>
<evidence type="ECO:0000256" key="1">
    <source>
        <dbReference type="ARBA" id="ARBA00022723"/>
    </source>
</evidence>
<dbReference type="PANTHER" id="PTHR45953">
    <property type="entry name" value="IDURONATE 2-SULFATASE"/>
    <property type="match status" value="1"/>
</dbReference>
<evidence type="ECO:0000313" key="4">
    <source>
        <dbReference type="EMBL" id="SVC19719.1"/>
    </source>
</evidence>